<keyword evidence="16" id="KW-1185">Reference proteome</keyword>
<feature type="domain" description="E3 ubiquitin-protein ligase RFWD3-like WD40" evidence="14">
    <location>
        <begin position="219"/>
        <end position="537"/>
    </location>
</feature>
<evidence type="ECO:0000256" key="10">
    <source>
        <dbReference type="ARBA" id="ARBA00023204"/>
    </source>
</evidence>
<dbReference type="GO" id="GO:0061630">
    <property type="term" value="F:ubiquitin protein ligase activity"/>
    <property type="evidence" value="ECO:0007669"/>
    <property type="project" value="UniProtKB-EC"/>
</dbReference>
<evidence type="ECO:0000256" key="6">
    <source>
        <dbReference type="ARBA" id="ARBA00022679"/>
    </source>
</evidence>
<dbReference type="OrthoDB" id="8062037at2759"/>
<feature type="compositionally biased region" description="Acidic residues" evidence="13">
    <location>
        <begin position="601"/>
        <end position="615"/>
    </location>
</feature>
<keyword evidence="9" id="KW-0833">Ubl conjugation pathway</keyword>
<evidence type="ECO:0000256" key="5">
    <source>
        <dbReference type="ARBA" id="ARBA00022490"/>
    </source>
</evidence>
<dbReference type="InterPro" id="IPR037381">
    <property type="entry name" value="RFWD3"/>
</dbReference>
<comment type="subcellular location">
    <subcellularLocation>
        <location evidence="2">Cytoplasm</location>
    </subcellularLocation>
    <subcellularLocation>
        <location evidence="12">Nucleus</location>
        <location evidence="12">Nuclear body</location>
    </subcellularLocation>
</comment>
<name>A0A9P6RXR0_9FUNG</name>
<dbReference type="AlphaFoldDB" id="A0A9P6RXR0"/>
<keyword evidence="8" id="KW-0227">DNA damage</keyword>
<feature type="region of interest" description="Disordered" evidence="13">
    <location>
        <begin position="1"/>
        <end position="59"/>
    </location>
</feature>
<evidence type="ECO:0000256" key="1">
    <source>
        <dbReference type="ARBA" id="ARBA00000900"/>
    </source>
</evidence>
<dbReference type="GO" id="GO:0036297">
    <property type="term" value="P:interstrand cross-link repair"/>
    <property type="evidence" value="ECO:0007669"/>
    <property type="project" value="InterPro"/>
</dbReference>
<evidence type="ECO:0000256" key="3">
    <source>
        <dbReference type="ARBA" id="ARBA00004906"/>
    </source>
</evidence>
<gene>
    <name evidence="15" type="primary">RFWD3</name>
    <name evidence="15" type="ORF">BGZ99_004775</name>
</gene>
<organism evidence="15 16">
    <name type="scientific">Dissophora globulifera</name>
    <dbReference type="NCBI Taxonomy" id="979702"/>
    <lineage>
        <taxon>Eukaryota</taxon>
        <taxon>Fungi</taxon>
        <taxon>Fungi incertae sedis</taxon>
        <taxon>Mucoromycota</taxon>
        <taxon>Mortierellomycotina</taxon>
        <taxon>Mortierellomycetes</taxon>
        <taxon>Mortierellales</taxon>
        <taxon>Mortierellaceae</taxon>
        <taxon>Dissophora</taxon>
    </lineage>
</organism>
<dbReference type="EMBL" id="JAAAIP010000003">
    <property type="protein sequence ID" value="KAG0330405.1"/>
    <property type="molecule type" value="Genomic_DNA"/>
</dbReference>
<sequence length="645" mass="71962">MPHASSMDEFENVDEPSFVEDSEEDNAENDVIEDHAPEQLPQPQPTAPEHQALSQDHDFQSQVPLVMRPRVGPAQENIPEPRPQNVDTENGRDGSVKCPECNHPTKRKDIRRIWSKSVIVVDTAEKDEAVVRAKKEQEQRIRCEQDLAQSRLAFQMLKSEMTKLQQKHDRQRAFKIKYRNERNLLKLTNPSKDIARRFSYLQFKTIPLPSLSATASSYMSFRQDEEMLVFSRQANDIHGIAKISLRDFSSNLQNIIPVHSQAIRDVQCYTNDPVANKSLVLTASMDKTLKVTSAASQHVVLSYDLKAPVWSCCWSNASPFTIYCAIKAKQTSILTLDLRNTKGPVASFSQTSLLGHSPIHSMIHIAPSMTVRREGILCGNLEGAFIYNFEANTVSGTSSQESIMNHSQSSSYHDHSNLVETGQERRIPFRVQGASCSSVSFDTHSRHWMASYKFLGKPFTQHIRGHLDQDAASGDLVLKSEFKVLGGPPVPSMARTSVFSRQDGTICMAAGSEGATHIWYGTTEQPSKISEMESSQPPSADALIERLVLQSSGVKGGSRPELVKDVKPIVVGGREYLATLSDRQAEFYLWSEEARALGGDELTEDSSSGEDSEDAEGSRSKRRRIEGRVDRQEAAEINVVDIDDD</sequence>
<proteinExistence type="predicted"/>
<evidence type="ECO:0000256" key="8">
    <source>
        <dbReference type="ARBA" id="ARBA00022763"/>
    </source>
</evidence>
<dbReference type="SUPFAM" id="SSF50978">
    <property type="entry name" value="WD40 repeat-like"/>
    <property type="match status" value="1"/>
</dbReference>
<dbReference type="Gene3D" id="2.130.10.10">
    <property type="entry name" value="YVTN repeat-like/Quinoprotein amine dehydrogenase"/>
    <property type="match status" value="1"/>
</dbReference>
<keyword evidence="5" id="KW-0963">Cytoplasm</keyword>
<dbReference type="InterPro" id="IPR036322">
    <property type="entry name" value="WD40_repeat_dom_sf"/>
</dbReference>
<evidence type="ECO:0000256" key="4">
    <source>
        <dbReference type="ARBA" id="ARBA00012483"/>
    </source>
</evidence>
<dbReference type="PANTHER" id="PTHR16047:SF7">
    <property type="entry name" value="E3 UBIQUITIN-PROTEIN LIGASE RFWD3"/>
    <property type="match status" value="1"/>
</dbReference>
<reference evidence="15" key="1">
    <citation type="journal article" date="2020" name="Fungal Divers.">
        <title>Resolving the Mortierellaceae phylogeny through synthesis of multi-gene phylogenetics and phylogenomics.</title>
        <authorList>
            <person name="Vandepol N."/>
            <person name="Liber J."/>
            <person name="Desiro A."/>
            <person name="Na H."/>
            <person name="Kennedy M."/>
            <person name="Barry K."/>
            <person name="Grigoriev I.V."/>
            <person name="Miller A.N."/>
            <person name="O'Donnell K."/>
            <person name="Stajich J.E."/>
            <person name="Bonito G."/>
        </authorList>
    </citation>
    <scope>NUCLEOTIDE SEQUENCE</scope>
    <source>
        <strain evidence="15">REB-010B</strain>
    </source>
</reference>
<keyword evidence="7" id="KW-0677">Repeat</keyword>
<dbReference type="GO" id="GO:0016567">
    <property type="term" value="P:protein ubiquitination"/>
    <property type="evidence" value="ECO:0007669"/>
    <property type="project" value="InterPro"/>
</dbReference>
<feature type="region of interest" description="Disordered" evidence="13">
    <location>
        <begin position="599"/>
        <end position="627"/>
    </location>
</feature>
<dbReference type="EC" id="2.3.2.27" evidence="4"/>
<dbReference type="InterPro" id="IPR015943">
    <property type="entry name" value="WD40/YVTN_repeat-like_dom_sf"/>
</dbReference>
<dbReference type="GO" id="GO:0005737">
    <property type="term" value="C:cytoplasm"/>
    <property type="evidence" value="ECO:0007669"/>
    <property type="project" value="UniProtKB-SubCell"/>
</dbReference>
<evidence type="ECO:0000313" key="16">
    <source>
        <dbReference type="Proteomes" id="UP000738325"/>
    </source>
</evidence>
<accession>A0A9P6RXR0</accession>
<evidence type="ECO:0000256" key="13">
    <source>
        <dbReference type="SAM" id="MobiDB-lite"/>
    </source>
</evidence>
<evidence type="ECO:0000256" key="7">
    <source>
        <dbReference type="ARBA" id="ARBA00022737"/>
    </source>
</evidence>
<feature type="compositionally biased region" description="Acidic residues" evidence="13">
    <location>
        <begin position="8"/>
        <end position="31"/>
    </location>
</feature>
<comment type="caution">
    <text evidence="15">The sequence shown here is derived from an EMBL/GenBank/DDBJ whole genome shotgun (WGS) entry which is preliminary data.</text>
</comment>
<evidence type="ECO:0000256" key="12">
    <source>
        <dbReference type="ARBA" id="ARBA00034306"/>
    </source>
</evidence>
<comment type="catalytic activity">
    <reaction evidence="1">
        <text>S-ubiquitinyl-[E2 ubiquitin-conjugating enzyme]-L-cysteine + [acceptor protein]-L-lysine = [E2 ubiquitin-conjugating enzyme]-L-cysteine + N(6)-ubiquitinyl-[acceptor protein]-L-lysine.</text>
        <dbReference type="EC" id="2.3.2.27"/>
    </reaction>
</comment>
<protein>
    <recommendedName>
        <fullName evidence="4">RING-type E3 ubiquitin transferase</fullName>
        <ecNumber evidence="4">2.3.2.27</ecNumber>
    </recommendedName>
</protein>
<feature type="region of interest" description="Disordered" evidence="13">
    <location>
        <begin position="71"/>
        <end position="103"/>
    </location>
</feature>
<keyword evidence="10" id="KW-0234">DNA repair</keyword>
<dbReference type="Pfam" id="PF23419">
    <property type="entry name" value="WD40_RFWD3"/>
    <property type="match status" value="1"/>
</dbReference>
<dbReference type="Proteomes" id="UP000738325">
    <property type="component" value="Unassembled WGS sequence"/>
</dbReference>
<dbReference type="GO" id="GO:0016604">
    <property type="term" value="C:nuclear body"/>
    <property type="evidence" value="ECO:0007669"/>
    <property type="project" value="UniProtKB-SubCell"/>
</dbReference>
<evidence type="ECO:0000313" key="15">
    <source>
        <dbReference type="EMBL" id="KAG0330405.1"/>
    </source>
</evidence>
<keyword evidence="6" id="KW-0808">Transferase</keyword>
<evidence type="ECO:0000256" key="11">
    <source>
        <dbReference type="ARBA" id="ARBA00023242"/>
    </source>
</evidence>
<evidence type="ECO:0000256" key="2">
    <source>
        <dbReference type="ARBA" id="ARBA00004496"/>
    </source>
</evidence>
<comment type="pathway">
    <text evidence="3">Protein modification; protein ubiquitination.</text>
</comment>
<dbReference type="InterPro" id="IPR056527">
    <property type="entry name" value="WD40_RFWD3"/>
</dbReference>
<dbReference type="PANTHER" id="PTHR16047">
    <property type="entry name" value="RFWD3 PROTEIN"/>
    <property type="match status" value="1"/>
</dbReference>
<evidence type="ECO:0000256" key="9">
    <source>
        <dbReference type="ARBA" id="ARBA00022786"/>
    </source>
</evidence>
<keyword evidence="11" id="KW-0539">Nucleus</keyword>
<evidence type="ECO:0000259" key="14">
    <source>
        <dbReference type="Pfam" id="PF23419"/>
    </source>
</evidence>